<name>A0A7W7T405_9PSEU</name>
<sequence length="61" mass="7166">MTTDEPTPRFESGEDTTGQMREESDGLPENQLRWIAEFLAKLEKTRFFDEAKARDIRTMLE</sequence>
<dbReference type="EMBL" id="JACHJS010000001">
    <property type="protein sequence ID" value="MBB4966164.1"/>
    <property type="molecule type" value="Genomic_DNA"/>
</dbReference>
<keyword evidence="3" id="KW-1185">Reference proteome</keyword>
<organism evidence="2 3">
    <name type="scientific">Saccharothrix violaceirubra</name>
    <dbReference type="NCBI Taxonomy" id="413306"/>
    <lineage>
        <taxon>Bacteria</taxon>
        <taxon>Bacillati</taxon>
        <taxon>Actinomycetota</taxon>
        <taxon>Actinomycetes</taxon>
        <taxon>Pseudonocardiales</taxon>
        <taxon>Pseudonocardiaceae</taxon>
        <taxon>Saccharothrix</taxon>
    </lineage>
</organism>
<evidence type="ECO:0000256" key="1">
    <source>
        <dbReference type="SAM" id="MobiDB-lite"/>
    </source>
</evidence>
<reference evidence="2 3" key="1">
    <citation type="submission" date="2020-08" db="EMBL/GenBank/DDBJ databases">
        <title>Sequencing the genomes of 1000 actinobacteria strains.</title>
        <authorList>
            <person name="Klenk H.-P."/>
        </authorList>
    </citation>
    <scope>NUCLEOTIDE SEQUENCE [LARGE SCALE GENOMIC DNA]</scope>
    <source>
        <strain evidence="2 3">DSM 45084</strain>
    </source>
</reference>
<accession>A0A7W7T405</accession>
<proteinExistence type="predicted"/>
<dbReference type="AlphaFoldDB" id="A0A7W7T405"/>
<gene>
    <name evidence="2" type="ORF">F4559_003523</name>
</gene>
<feature type="region of interest" description="Disordered" evidence="1">
    <location>
        <begin position="1"/>
        <end position="28"/>
    </location>
</feature>
<feature type="compositionally biased region" description="Basic and acidic residues" evidence="1">
    <location>
        <begin position="1"/>
        <end position="12"/>
    </location>
</feature>
<comment type="caution">
    <text evidence="2">The sequence shown here is derived from an EMBL/GenBank/DDBJ whole genome shotgun (WGS) entry which is preliminary data.</text>
</comment>
<evidence type="ECO:0000313" key="3">
    <source>
        <dbReference type="Proteomes" id="UP000542674"/>
    </source>
</evidence>
<dbReference type="Proteomes" id="UP000542674">
    <property type="component" value="Unassembled WGS sequence"/>
</dbReference>
<evidence type="ECO:0000313" key="2">
    <source>
        <dbReference type="EMBL" id="MBB4966164.1"/>
    </source>
</evidence>
<protein>
    <submittedName>
        <fullName evidence="2">Uncharacterized protein</fullName>
    </submittedName>
</protein>